<evidence type="ECO:0000256" key="4">
    <source>
        <dbReference type="ARBA" id="ARBA00022989"/>
    </source>
</evidence>
<feature type="transmembrane region" description="Helical" evidence="6">
    <location>
        <begin position="441"/>
        <end position="469"/>
    </location>
</feature>
<proteinExistence type="predicted"/>
<keyword evidence="2" id="KW-1003">Cell membrane</keyword>
<dbReference type="Proteomes" id="UP000886803">
    <property type="component" value="Unassembled WGS sequence"/>
</dbReference>
<gene>
    <name evidence="7" type="ORF">H9945_01950</name>
</gene>
<evidence type="ECO:0000256" key="2">
    <source>
        <dbReference type="ARBA" id="ARBA00022475"/>
    </source>
</evidence>
<dbReference type="GO" id="GO:0005886">
    <property type="term" value="C:plasma membrane"/>
    <property type="evidence" value="ECO:0007669"/>
    <property type="project" value="UniProtKB-SubCell"/>
</dbReference>
<dbReference type="AlphaFoldDB" id="A0A9D2M5N1"/>
<reference evidence="7" key="1">
    <citation type="journal article" date="2021" name="PeerJ">
        <title>Extensive microbial diversity within the chicken gut microbiome revealed by metagenomics and culture.</title>
        <authorList>
            <person name="Gilroy R."/>
            <person name="Ravi A."/>
            <person name="Getino M."/>
            <person name="Pursley I."/>
            <person name="Horton D.L."/>
            <person name="Alikhan N.F."/>
            <person name="Baker D."/>
            <person name="Gharbi K."/>
            <person name="Hall N."/>
            <person name="Watson M."/>
            <person name="Adriaenssens E.M."/>
            <person name="Foster-Nyarko E."/>
            <person name="Jarju S."/>
            <person name="Secka A."/>
            <person name="Antonio M."/>
            <person name="Oren A."/>
            <person name="Chaudhuri R.R."/>
            <person name="La Ragione R."/>
            <person name="Hildebrand F."/>
            <person name="Pallen M.J."/>
        </authorList>
    </citation>
    <scope>NUCLEOTIDE SEQUENCE</scope>
    <source>
        <strain evidence="7">ChiBcec8-13705</strain>
    </source>
</reference>
<feature type="transmembrane region" description="Helical" evidence="6">
    <location>
        <begin position="82"/>
        <end position="100"/>
    </location>
</feature>
<dbReference type="Pfam" id="PF01943">
    <property type="entry name" value="Polysacc_synt"/>
    <property type="match status" value="1"/>
</dbReference>
<comment type="subcellular location">
    <subcellularLocation>
        <location evidence="1">Cell membrane</location>
        <topology evidence="1">Multi-pass membrane protein</topology>
    </subcellularLocation>
</comment>
<keyword evidence="3 6" id="KW-0812">Transmembrane</keyword>
<dbReference type="InterPro" id="IPR002797">
    <property type="entry name" value="Polysacc_synth"/>
</dbReference>
<reference evidence="7" key="2">
    <citation type="submission" date="2021-04" db="EMBL/GenBank/DDBJ databases">
        <authorList>
            <person name="Gilroy R."/>
        </authorList>
    </citation>
    <scope>NUCLEOTIDE SEQUENCE</scope>
    <source>
        <strain evidence="7">ChiBcec8-13705</strain>
    </source>
</reference>
<evidence type="ECO:0000256" key="3">
    <source>
        <dbReference type="ARBA" id="ARBA00022692"/>
    </source>
</evidence>
<feature type="transmembrane region" description="Helical" evidence="6">
    <location>
        <begin position="12"/>
        <end position="36"/>
    </location>
</feature>
<feature type="transmembrane region" description="Helical" evidence="6">
    <location>
        <begin position="313"/>
        <end position="335"/>
    </location>
</feature>
<name>A0A9D2M5N1_9FIRM</name>
<evidence type="ECO:0000256" key="1">
    <source>
        <dbReference type="ARBA" id="ARBA00004651"/>
    </source>
</evidence>
<evidence type="ECO:0000313" key="7">
    <source>
        <dbReference type="EMBL" id="HJB41245.1"/>
    </source>
</evidence>
<dbReference type="PANTHER" id="PTHR30250:SF21">
    <property type="entry name" value="LIPID II FLIPPASE MURJ"/>
    <property type="match status" value="1"/>
</dbReference>
<feature type="transmembrane region" description="Helical" evidence="6">
    <location>
        <begin position="120"/>
        <end position="139"/>
    </location>
</feature>
<protein>
    <submittedName>
        <fullName evidence="7">Oligosaccharide flippase family protein</fullName>
    </submittedName>
</protein>
<sequence>MRWKLYLKNAALLTVGSMALRVLGMGFRVYIAAWLGGEGMGLYQLILAVYSVFVALASAGVNVAATRLAAQSLARRRGMGPTLWGLVSAAACFGTAAMLAQAALAGPVARFMLHDARAELGLWVLAPSLPFLAVSGALRGCFLARRRVGPNVTAQLIEQLVRLVVAALALRVLAQWGAGYACAAVLVGNTVSEGVSCLLMAAFAGREPSFRRQSGDPARGFTGRELLLIALPVEGSRLAVSALQAVESSLIPLCLAMYLGDRSAAVAQYGALKGMALPLIFFPFALLGALSGLLMPEITRLHTCRDSAGTARLIHVTLAVAGLFSMLAGAALVLFGQELAWLLYRDAEVGRYVRLLGFLAPVLYLESMVDGILKGLGQQFATFRYSVLDCAVRILSACLLVPQYGALGFIGMMALSNLLSFGLNMVRLLRCTGMRPAWGGWLARPAVAAGMGSLLALGAGAAGAAFGIAEGSWAHLAWQVSGYLLGAAPPVLWLLLRTPELRRAQPK</sequence>
<dbReference type="InterPro" id="IPR050833">
    <property type="entry name" value="Poly_Biosynth_Transport"/>
</dbReference>
<evidence type="ECO:0000256" key="6">
    <source>
        <dbReference type="SAM" id="Phobius"/>
    </source>
</evidence>
<organism evidence="7 8">
    <name type="scientific">Candidatus Gemmiger avicola</name>
    <dbReference type="NCBI Taxonomy" id="2838605"/>
    <lineage>
        <taxon>Bacteria</taxon>
        <taxon>Bacillati</taxon>
        <taxon>Bacillota</taxon>
        <taxon>Clostridia</taxon>
        <taxon>Eubacteriales</taxon>
        <taxon>Gemmiger</taxon>
    </lineage>
</organism>
<feature type="transmembrane region" description="Helical" evidence="6">
    <location>
        <begin position="42"/>
        <end position="70"/>
    </location>
</feature>
<dbReference type="EMBL" id="DWYG01000018">
    <property type="protein sequence ID" value="HJB41245.1"/>
    <property type="molecule type" value="Genomic_DNA"/>
</dbReference>
<comment type="caution">
    <text evidence="7">The sequence shown here is derived from an EMBL/GenBank/DDBJ whole genome shotgun (WGS) entry which is preliminary data.</text>
</comment>
<accession>A0A9D2M5N1</accession>
<feature type="transmembrane region" description="Helical" evidence="6">
    <location>
        <begin position="271"/>
        <end position="293"/>
    </location>
</feature>
<feature type="transmembrane region" description="Helical" evidence="6">
    <location>
        <begin position="410"/>
        <end position="429"/>
    </location>
</feature>
<dbReference type="PANTHER" id="PTHR30250">
    <property type="entry name" value="PST FAMILY PREDICTED COLANIC ACID TRANSPORTER"/>
    <property type="match status" value="1"/>
</dbReference>
<feature type="transmembrane region" description="Helical" evidence="6">
    <location>
        <begin position="475"/>
        <end position="496"/>
    </location>
</feature>
<evidence type="ECO:0000256" key="5">
    <source>
        <dbReference type="ARBA" id="ARBA00023136"/>
    </source>
</evidence>
<keyword evidence="5 6" id="KW-0472">Membrane</keyword>
<keyword evidence="4 6" id="KW-1133">Transmembrane helix</keyword>
<feature type="transmembrane region" description="Helical" evidence="6">
    <location>
        <begin position="238"/>
        <end position="259"/>
    </location>
</feature>
<evidence type="ECO:0000313" key="8">
    <source>
        <dbReference type="Proteomes" id="UP000886803"/>
    </source>
</evidence>